<dbReference type="Gene3D" id="3.30.110.170">
    <property type="entry name" value="Protein of unknown function (DUF541), domain 1"/>
    <property type="match status" value="1"/>
</dbReference>
<evidence type="ECO:0000256" key="1">
    <source>
        <dbReference type="SAM" id="SignalP"/>
    </source>
</evidence>
<dbReference type="PANTHER" id="PTHR34387">
    <property type="entry name" value="SLR1258 PROTEIN"/>
    <property type="match status" value="1"/>
</dbReference>
<dbReference type="AlphaFoldDB" id="A0A9X1ZHL5"/>
<evidence type="ECO:0000313" key="3">
    <source>
        <dbReference type="Proteomes" id="UP001139293"/>
    </source>
</evidence>
<dbReference type="InterPro" id="IPR007497">
    <property type="entry name" value="SIMPL/DUF541"/>
</dbReference>
<gene>
    <name evidence="2" type="ORF">L2740_15835</name>
</gene>
<keyword evidence="1" id="KW-0732">Signal</keyword>
<accession>A0A9X1ZHL5</accession>
<dbReference type="RefSeq" id="WP_248951091.1">
    <property type="nucleotide sequence ID" value="NZ_JAKILB010000011.1"/>
</dbReference>
<sequence length="237" mass="26091">MKSSIIAAVISTVIASTSLVASAQAADVDFPHLNTIGTSEIAVKADMAEVNVEVVIKAKTAQEAKRESDKAVASFLARLEKAGVDKSLIQSANINLQPQYHYEKNKPNQLIGYSANRRIKVTVMDLAKLNNILDSALEQGINRINNIALKSSKEAEYVEQARMAAIKDAQQKAKTLAAGFGEEIDGVWEISYFEQRPIQPVMLRMNSEAKSFDAGQSYQQGQVMIQDRVEVTYRLKD</sequence>
<dbReference type="Gene3D" id="3.30.70.2970">
    <property type="entry name" value="Protein of unknown function (DUF541), domain 2"/>
    <property type="match status" value="1"/>
</dbReference>
<dbReference type="GO" id="GO:0006974">
    <property type="term" value="P:DNA damage response"/>
    <property type="evidence" value="ECO:0007669"/>
    <property type="project" value="TreeGrafter"/>
</dbReference>
<organism evidence="2 3">
    <name type="scientific">Shewanella pneumatophori</name>
    <dbReference type="NCBI Taxonomy" id="314092"/>
    <lineage>
        <taxon>Bacteria</taxon>
        <taxon>Pseudomonadati</taxon>
        <taxon>Pseudomonadota</taxon>
        <taxon>Gammaproteobacteria</taxon>
        <taxon>Alteromonadales</taxon>
        <taxon>Shewanellaceae</taxon>
        <taxon>Shewanella</taxon>
    </lineage>
</organism>
<proteinExistence type="predicted"/>
<comment type="caution">
    <text evidence="2">The sequence shown here is derived from an EMBL/GenBank/DDBJ whole genome shotgun (WGS) entry which is preliminary data.</text>
</comment>
<dbReference type="EMBL" id="JAKILB010000011">
    <property type="protein sequence ID" value="MCL1140017.1"/>
    <property type="molecule type" value="Genomic_DNA"/>
</dbReference>
<dbReference type="Proteomes" id="UP001139293">
    <property type="component" value="Unassembled WGS sequence"/>
</dbReference>
<dbReference type="Pfam" id="PF04402">
    <property type="entry name" value="SIMPL"/>
    <property type="match status" value="1"/>
</dbReference>
<reference evidence="2" key="1">
    <citation type="submission" date="2022-01" db="EMBL/GenBank/DDBJ databases">
        <title>Whole genome-based taxonomy of the Shewanellaceae.</title>
        <authorList>
            <person name="Martin-Rodriguez A.J."/>
        </authorList>
    </citation>
    <scope>NUCLEOTIDE SEQUENCE</scope>
    <source>
        <strain evidence="2">KCTC 23973</strain>
    </source>
</reference>
<feature type="chain" id="PRO_5040884573" evidence="1">
    <location>
        <begin position="26"/>
        <end position="237"/>
    </location>
</feature>
<dbReference type="InterPro" id="IPR052022">
    <property type="entry name" value="26kDa_periplasmic_antigen"/>
</dbReference>
<evidence type="ECO:0000313" key="2">
    <source>
        <dbReference type="EMBL" id="MCL1140017.1"/>
    </source>
</evidence>
<name>A0A9X1ZHL5_9GAMM</name>
<keyword evidence="3" id="KW-1185">Reference proteome</keyword>
<feature type="signal peptide" evidence="1">
    <location>
        <begin position="1"/>
        <end position="25"/>
    </location>
</feature>
<protein>
    <submittedName>
        <fullName evidence="2">Oxidative stress defense protein</fullName>
    </submittedName>
</protein>
<dbReference type="PANTHER" id="PTHR34387:SF1">
    <property type="entry name" value="PERIPLASMIC IMMUNOGENIC PROTEIN"/>
    <property type="match status" value="1"/>
</dbReference>
<dbReference type="NCBIfam" id="NF008299">
    <property type="entry name" value="PRK11087.1"/>
    <property type="match status" value="1"/>
</dbReference>